<dbReference type="Pfam" id="PF04453">
    <property type="entry name" value="LptD"/>
    <property type="match status" value="1"/>
</dbReference>
<dbReference type="AlphaFoldDB" id="A0A074JR47"/>
<proteinExistence type="inferred from homology"/>
<comment type="function">
    <text evidence="1">Involved in the assembly of lipopolysaccharide (LPS) at the surface of the outer membrane.</text>
</comment>
<comment type="subcellular location">
    <subcellularLocation>
        <location evidence="1">Cell outer membrane</location>
    </subcellularLocation>
</comment>
<keyword evidence="1" id="KW-0732">Signal</keyword>
<dbReference type="eggNOG" id="COG1452">
    <property type="taxonomic scope" value="Bacteria"/>
</dbReference>
<name>A0A074JR47_9RHOB</name>
<feature type="chain" id="PRO_5008981448" description="LPS-assembly protein LptD" evidence="1">
    <location>
        <begin position="34"/>
        <end position="745"/>
    </location>
</feature>
<dbReference type="GO" id="GO:0009279">
    <property type="term" value="C:cell outer membrane"/>
    <property type="evidence" value="ECO:0007669"/>
    <property type="project" value="UniProtKB-SubCell"/>
</dbReference>
<accession>A0A074JR47</accession>
<dbReference type="GO" id="GO:0043165">
    <property type="term" value="P:Gram-negative-bacterium-type cell outer membrane assembly"/>
    <property type="evidence" value="ECO:0007669"/>
    <property type="project" value="UniProtKB-UniRule"/>
</dbReference>
<comment type="caution">
    <text evidence="1">Lacks conserved residue(s) required for the propagation of feature annotation.</text>
</comment>
<comment type="subunit">
    <text evidence="1">Component of the lipopolysaccharide transport and assembly complex.</text>
</comment>
<protein>
    <recommendedName>
        <fullName evidence="1">LPS-assembly protein LptD</fullName>
    </recommendedName>
</protein>
<keyword evidence="1" id="KW-0472">Membrane</keyword>
<evidence type="ECO:0000256" key="1">
    <source>
        <dbReference type="HAMAP-Rule" id="MF_01411"/>
    </source>
</evidence>
<gene>
    <name evidence="1" type="primary">lptD</name>
    <name evidence="3" type="ORF">TP2_10260</name>
</gene>
<dbReference type="HAMAP" id="MF_01411">
    <property type="entry name" value="LPS_assembly_LptD"/>
    <property type="match status" value="1"/>
</dbReference>
<evidence type="ECO:0000313" key="3">
    <source>
        <dbReference type="EMBL" id="KEO51852.1"/>
    </source>
</evidence>
<dbReference type="InterPro" id="IPR020889">
    <property type="entry name" value="LipoPS_assembly_LptD"/>
</dbReference>
<reference evidence="3 4" key="1">
    <citation type="submission" date="2013-07" db="EMBL/GenBank/DDBJ databases">
        <title>Thioclava pacifica DSM 10166 Genome Sequencing.</title>
        <authorList>
            <person name="Lai Q."/>
            <person name="Shao Z."/>
        </authorList>
    </citation>
    <scope>NUCLEOTIDE SEQUENCE [LARGE SCALE GENOMIC DNA]</scope>
    <source>
        <strain evidence="3 4">DSM 10166</strain>
    </source>
</reference>
<comment type="similarity">
    <text evidence="1">Belongs to the LptD family.</text>
</comment>
<dbReference type="EMBL" id="AUND01000034">
    <property type="protein sequence ID" value="KEO51852.1"/>
    <property type="molecule type" value="Genomic_DNA"/>
</dbReference>
<evidence type="ECO:0000259" key="2">
    <source>
        <dbReference type="Pfam" id="PF04453"/>
    </source>
</evidence>
<dbReference type="RefSeq" id="WP_051692605.1">
    <property type="nucleotide sequence ID" value="NZ_AUND01000034.1"/>
</dbReference>
<dbReference type="PANTHER" id="PTHR30189:SF1">
    <property type="entry name" value="LPS-ASSEMBLY PROTEIN LPTD"/>
    <property type="match status" value="1"/>
</dbReference>
<dbReference type="InterPro" id="IPR050218">
    <property type="entry name" value="LptD"/>
</dbReference>
<dbReference type="PANTHER" id="PTHR30189">
    <property type="entry name" value="LPS-ASSEMBLY PROTEIN"/>
    <property type="match status" value="1"/>
</dbReference>
<keyword evidence="4" id="KW-1185">Reference proteome</keyword>
<dbReference type="OrthoDB" id="9760225at2"/>
<dbReference type="GO" id="GO:1990351">
    <property type="term" value="C:transporter complex"/>
    <property type="evidence" value="ECO:0007669"/>
    <property type="project" value="TreeGrafter"/>
</dbReference>
<dbReference type="Proteomes" id="UP000027432">
    <property type="component" value="Unassembled WGS sequence"/>
</dbReference>
<evidence type="ECO:0000313" key="4">
    <source>
        <dbReference type="Proteomes" id="UP000027432"/>
    </source>
</evidence>
<feature type="signal peptide" evidence="1">
    <location>
        <begin position="1"/>
        <end position="33"/>
    </location>
</feature>
<dbReference type="InterPro" id="IPR007543">
    <property type="entry name" value="LptD_C"/>
</dbReference>
<dbReference type="STRING" id="1353537.TP2_10260"/>
<feature type="domain" description="LptD C-terminal" evidence="2">
    <location>
        <begin position="302"/>
        <end position="671"/>
    </location>
</feature>
<comment type="caution">
    <text evidence="3">The sequence shown here is derived from an EMBL/GenBank/DDBJ whole genome shotgun (WGS) entry which is preliminary data.</text>
</comment>
<sequence precursor="true">MRRRLRSEPWAGRVSALALACVLGLVGFDPAPAQVTETTAAQDVADPNAIPASEELATLLANRVRIEDGGKLVAEGNVEVFYKSNRLSATRVIYDQKEDKLYLDGPIRLVQPGQSSAVILASSAELSTDLQNGLLLSARMVMARELQLAAAKIERRDGRLTVMDKVVASSCQVCATNPTPLWEIRASRVIHDAQTRQIVFRDAQLRAMGVPIAYIPRLRMPEPGVKRMSGFLQPEFRTTTGLGPGLKLPYFLALGPSRDLTITPYVAASRTRTLELRYRQAFDWGKMEWSGALSKDDIIADKTRGYLFADLEAQLPRDFKLTAQLRLVSDRSYLLNYGISDEDRLWSGVTLERIRADEMIWARFGNTHSIRDGESNATQPMLSGTAEWVKRFEPAALGGIATLRLSTLGSRRAASSVLDTDGDGIPDGRDVLRGSLTADWRRNWLFGPGMLGSIEAQFAGDIIETNDDPAYPQTVLRGQPTLAAELRWPWVKTSGRAAYVIEPIAQVVWAPNRLSASPNEDSQLPEFDEGNLFSLTRFPGEDLRETGLRANLGLSWTRYDSSGWSLGIAAGRVFRQRDLDQFTPGTGLAGIRSDWLLSTHLSTANGLTLSNRALFDDTLTMSRDELRLAWATDRYDIAAGYLWLEANPAEGRDTDMSELMLDTGWNWGNGWSGTFGTRYDFTAERAAKANLGLRYTNECLAVDLSLSRRFTSSTSVSPETAFGLSVQLVGFGAGDGGPVRQTCGR</sequence>
<keyword evidence="1" id="KW-0998">Cell outer membrane</keyword>
<dbReference type="GO" id="GO:0015920">
    <property type="term" value="P:lipopolysaccharide transport"/>
    <property type="evidence" value="ECO:0007669"/>
    <property type="project" value="InterPro"/>
</dbReference>
<organism evidence="3 4">
    <name type="scientific">Thioclava pacifica DSM 10166</name>
    <dbReference type="NCBI Taxonomy" id="1353537"/>
    <lineage>
        <taxon>Bacteria</taxon>
        <taxon>Pseudomonadati</taxon>
        <taxon>Pseudomonadota</taxon>
        <taxon>Alphaproteobacteria</taxon>
        <taxon>Rhodobacterales</taxon>
        <taxon>Paracoccaceae</taxon>
        <taxon>Thioclava</taxon>
    </lineage>
</organism>